<dbReference type="KEGG" id="tet:TTHERM_00463850"/>
<feature type="binding site" description="axial binding residue" evidence="20">
    <location>
        <position position="81"/>
    </location>
    <ligand>
        <name>heme</name>
        <dbReference type="ChEBI" id="CHEBI:30413"/>
    </ligand>
    <ligandPart>
        <name>Fe</name>
        <dbReference type="ChEBI" id="CHEBI:18248"/>
    </ligandPart>
</feature>
<evidence type="ECO:0000256" key="1">
    <source>
        <dbReference type="ARBA" id="ARBA00004477"/>
    </source>
</evidence>
<dbReference type="GO" id="GO:0020037">
    <property type="term" value="F:heme binding"/>
    <property type="evidence" value="ECO:0007669"/>
    <property type="project" value="InterPro"/>
</dbReference>
<dbReference type="InterPro" id="IPR001199">
    <property type="entry name" value="Cyt_B5-like_heme/steroid-bd"/>
</dbReference>
<name>Q23PP8_TETTS</name>
<keyword evidence="15 18" id="KW-0443">Lipid metabolism</keyword>
<comment type="subcellular location">
    <subcellularLocation>
        <location evidence="1">Endoplasmic reticulum membrane</location>
        <topology evidence="1">Multi-pass membrane protein</topology>
    </subcellularLocation>
</comment>
<evidence type="ECO:0000256" key="6">
    <source>
        <dbReference type="ARBA" id="ARBA00022617"/>
    </source>
</evidence>
<dbReference type="PANTHER" id="PTHR12863:SF1">
    <property type="entry name" value="FATTY ACID 2-HYDROXYLASE"/>
    <property type="match status" value="1"/>
</dbReference>
<comment type="cofactor">
    <cofactor evidence="20">
        <name>Fe cation</name>
        <dbReference type="ChEBI" id="CHEBI:24875"/>
    </cofactor>
</comment>
<feature type="binding site" evidence="19">
    <location>
        <position position="346"/>
    </location>
    <ligand>
        <name>Zn(2+)</name>
        <dbReference type="ChEBI" id="CHEBI:29105"/>
        <label>1</label>
    </ligand>
</feature>
<dbReference type="EC" id="1.-.-.-" evidence="18"/>
<keyword evidence="10 18" id="KW-0276">Fatty acid metabolism</keyword>
<comment type="pathway">
    <text evidence="2">Sphingolipid metabolism.</text>
</comment>
<keyword evidence="13 18" id="KW-0560">Oxidoreductase</keyword>
<dbReference type="InterPro" id="IPR014430">
    <property type="entry name" value="Scs7"/>
</dbReference>
<keyword evidence="8 18" id="KW-0479">Metal-binding</keyword>
<dbReference type="InterPro" id="IPR006694">
    <property type="entry name" value="Fatty_acid_hydroxylase"/>
</dbReference>
<feature type="transmembrane region" description="Helical" evidence="21">
    <location>
        <begin position="215"/>
        <end position="235"/>
    </location>
</feature>
<sequence>MATKRIINQTQEHYEIQNFQNVDEMEKHLQKPTDRVLCSYQHGVYDVTDFLPDHPGGKDLIEKYKGKDITVIFKDENSHPHSQNAKRILAQYKTGQVAGDNKESMREGEERPYPLRVGKILYFDDFQIDLAKGYFYQIWKLSYKQYLEVIDNPVTIPFYVPLFDSKFLDMFSRNKWYTILAIWVPIAIYHFYLGLTFDYDVNSIVDDYIKLSSASFSLFAVFAILAFAVFTWSLAEYSLHRFLFHMEKWMPDQALYRYLAFIIHGVHHALPMDGERLVFPPSLGAMMYYVLTTVIYTFLPGNAGRIFVTGFIAGYLYYDMMHYYLHHCNPSIEYFKNLKSNHNKHHYVSDAKGFGITNKIWDYLFDTKFN</sequence>
<evidence type="ECO:0000256" key="16">
    <source>
        <dbReference type="ARBA" id="ARBA00023136"/>
    </source>
</evidence>
<feature type="binding site" evidence="19">
    <location>
        <position position="268"/>
    </location>
    <ligand>
        <name>Zn(2+)</name>
        <dbReference type="ChEBI" id="CHEBI:29105"/>
        <label>1</label>
    </ligand>
</feature>
<feature type="binding site" evidence="19">
    <location>
        <position position="342"/>
    </location>
    <ligand>
        <name>Zn(2+)</name>
        <dbReference type="ChEBI" id="CHEBI:29105"/>
        <label>1</label>
    </ligand>
</feature>
<dbReference type="HOGENOM" id="CLU_034756_0_0_1"/>
<comment type="pathway">
    <text evidence="3">Lipid metabolism.</text>
</comment>
<evidence type="ECO:0000256" key="11">
    <source>
        <dbReference type="ARBA" id="ARBA00022833"/>
    </source>
</evidence>
<dbReference type="PIRSF" id="PIRSF005149">
    <property type="entry name" value="IPC-B_HD"/>
    <property type="match status" value="1"/>
</dbReference>
<comment type="cofactor">
    <cofactor evidence="18 19">
        <name>Zn(2+)</name>
        <dbReference type="ChEBI" id="CHEBI:29105"/>
    </cofactor>
    <text evidence="18 19">Binds 2 Zn(2+) ions per subunit that likely form a catalytic dimetal center.</text>
</comment>
<evidence type="ECO:0000256" key="9">
    <source>
        <dbReference type="ARBA" id="ARBA00022824"/>
    </source>
</evidence>
<feature type="transmembrane region" description="Helical" evidence="21">
    <location>
        <begin position="176"/>
        <end position="195"/>
    </location>
</feature>
<dbReference type="PROSITE" id="PS00191">
    <property type="entry name" value="CYTOCHROME_B5_1"/>
    <property type="match status" value="1"/>
</dbReference>
<evidence type="ECO:0000256" key="14">
    <source>
        <dbReference type="ARBA" id="ARBA00023004"/>
    </source>
</evidence>
<dbReference type="PROSITE" id="PS50255">
    <property type="entry name" value="CYTOCHROME_B5_2"/>
    <property type="match status" value="1"/>
</dbReference>
<evidence type="ECO:0000256" key="10">
    <source>
        <dbReference type="ARBA" id="ARBA00022832"/>
    </source>
</evidence>
<keyword evidence="9 18" id="KW-0256">Endoplasmic reticulum</keyword>
<keyword evidence="14 18" id="KW-0408">Iron</keyword>
<evidence type="ECO:0000256" key="7">
    <source>
        <dbReference type="ARBA" id="ARBA00022692"/>
    </source>
</evidence>
<dbReference type="InParanoid" id="Q23PP8"/>
<keyword evidence="11 19" id="KW-0862">Zinc</keyword>
<evidence type="ECO:0000256" key="18">
    <source>
        <dbReference type="PIRNR" id="PIRNR005149"/>
    </source>
</evidence>
<keyword evidence="6 20" id="KW-0349">Heme</keyword>
<accession>Q23PP8</accession>
<dbReference type="RefSeq" id="XP_001018882.1">
    <property type="nucleotide sequence ID" value="XM_001018882.3"/>
</dbReference>
<evidence type="ECO:0000256" key="8">
    <source>
        <dbReference type="ARBA" id="ARBA00022723"/>
    </source>
</evidence>
<feature type="transmembrane region" description="Helical" evidence="21">
    <location>
        <begin position="255"/>
        <end position="272"/>
    </location>
</feature>
<comment type="function">
    <text evidence="18">Catalyzes stereospecific hydroxylation of free fatty acids at the C-2 position to produce (R)-2-hydroxy fatty acids, which are building blocks of sphingolipids and glycosphingolipids common in neural tissue and epidermis. Plays an essential role in the synthesis of galactosphingolipids of the myelin sheath. Responsible for the synthesis of sphingolipids and glycosphingolipids involved in the formation of epidermal lamellar bodies critical for skin permeability barrier. Participates in the synthesis of glycosphingolipids and a fraction of type II wax diesters in sebaceous gland, specifically regulating hair follicle homeostasis. Involved in the synthesis of sphingolipids of plasma membrane rafts, controlling lipid raft mobility and trafficking of raft-associated proteins.</text>
</comment>
<evidence type="ECO:0000256" key="3">
    <source>
        <dbReference type="ARBA" id="ARBA00005189"/>
    </source>
</evidence>
<dbReference type="GO" id="GO:0005506">
    <property type="term" value="F:iron ion binding"/>
    <property type="evidence" value="ECO:0007669"/>
    <property type="project" value="UniProtKB-UniRule"/>
</dbReference>
<keyword evidence="7 21" id="KW-0812">Transmembrane</keyword>
<dbReference type="STRING" id="312017.Q23PP8"/>
<evidence type="ECO:0000313" key="24">
    <source>
        <dbReference type="Proteomes" id="UP000009168"/>
    </source>
</evidence>
<comment type="similarity">
    <text evidence="4 18">Belongs to the sterol desaturase family. SCS7 subfamily.</text>
</comment>
<evidence type="ECO:0000256" key="17">
    <source>
        <dbReference type="ARBA" id="ARBA00023160"/>
    </source>
</evidence>
<evidence type="ECO:0000256" key="2">
    <source>
        <dbReference type="ARBA" id="ARBA00004991"/>
    </source>
</evidence>
<dbReference type="Pfam" id="PF00173">
    <property type="entry name" value="Cyt-b5"/>
    <property type="match status" value="1"/>
</dbReference>
<dbReference type="PANTHER" id="PTHR12863">
    <property type="entry name" value="FATTY ACID HYDROXYLASE"/>
    <property type="match status" value="1"/>
</dbReference>
<evidence type="ECO:0000256" key="19">
    <source>
        <dbReference type="PIRSR" id="PIRSR005149-1"/>
    </source>
</evidence>
<feature type="transmembrane region" description="Helical" evidence="21">
    <location>
        <begin position="306"/>
        <end position="325"/>
    </location>
</feature>
<dbReference type="SUPFAM" id="SSF55856">
    <property type="entry name" value="Cytochrome b5-like heme/steroid binding domain"/>
    <property type="match status" value="1"/>
</dbReference>
<dbReference type="OrthoDB" id="260519at2759"/>
<dbReference type="InterPro" id="IPR018506">
    <property type="entry name" value="Cyt_B5_heme-BS"/>
</dbReference>
<evidence type="ECO:0000256" key="12">
    <source>
        <dbReference type="ARBA" id="ARBA00022989"/>
    </source>
</evidence>
<dbReference type="SMR" id="Q23PP8"/>
<feature type="binding site" evidence="19">
    <location>
        <position position="240"/>
    </location>
    <ligand>
        <name>Zn(2+)</name>
        <dbReference type="ChEBI" id="CHEBI:29105"/>
        <label>1</label>
    </ligand>
</feature>
<dbReference type="EMBL" id="GG662650">
    <property type="protein sequence ID" value="EAR98637.1"/>
    <property type="molecule type" value="Genomic_DNA"/>
</dbReference>
<gene>
    <name evidence="23" type="ORF">TTHERM_00463850</name>
</gene>
<keyword evidence="16 18" id="KW-0472">Membrane</keyword>
<evidence type="ECO:0000256" key="15">
    <source>
        <dbReference type="ARBA" id="ARBA00023098"/>
    </source>
</evidence>
<dbReference type="Pfam" id="PF04116">
    <property type="entry name" value="FA_hydroxylase"/>
    <property type="match status" value="1"/>
</dbReference>
<dbReference type="Proteomes" id="UP000009168">
    <property type="component" value="Unassembled WGS sequence"/>
</dbReference>
<dbReference type="SMART" id="SM01117">
    <property type="entry name" value="Cyt-b5"/>
    <property type="match status" value="1"/>
</dbReference>
<feature type="domain" description="Cytochrome b5 heme-binding" evidence="22">
    <location>
        <begin position="17"/>
        <end position="98"/>
    </location>
</feature>
<evidence type="ECO:0000256" key="13">
    <source>
        <dbReference type="ARBA" id="ARBA00023002"/>
    </source>
</evidence>
<dbReference type="PRINTS" id="PR00363">
    <property type="entry name" value="CYTOCHROMEB5"/>
</dbReference>
<evidence type="ECO:0000256" key="20">
    <source>
        <dbReference type="PIRSR" id="PIRSR005149-50"/>
    </source>
</evidence>
<dbReference type="eggNOG" id="KOG0539">
    <property type="taxonomic scope" value="Eukaryota"/>
</dbReference>
<feature type="binding site" evidence="19">
    <location>
        <position position="326"/>
    </location>
    <ligand>
        <name>Zn(2+)</name>
        <dbReference type="ChEBI" id="CHEBI:29105"/>
        <label>2</label>
    </ligand>
</feature>
<evidence type="ECO:0000313" key="23">
    <source>
        <dbReference type="EMBL" id="EAR98637.1"/>
    </source>
</evidence>
<feature type="binding site" evidence="19">
    <location>
        <position position="245"/>
    </location>
    <ligand>
        <name>Zn(2+)</name>
        <dbReference type="ChEBI" id="CHEBI:29105"/>
        <label>1</label>
    </ligand>
</feature>
<protein>
    <recommendedName>
        <fullName evidence="18">Fatty acid 2-hydroxylase</fullName>
        <ecNumber evidence="18">1.-.-.-</ecNumber>
    </recommendedName>
</protein>
<feature type="binding site" evidence="19">
    <location>
        <position position="267"/>
    </location>
    <ligand>
        <name>Zn(2+)</name>
        <dbReference type="ChEBI" id="CHEBI:29105"/>
        <label>1</label>
    </ligand>
</feature>
<evidence type="ECO:0000256" key="5">
    <source>
        <dbReference type="ARBA" id="ARBA00022516"/>
    </source>
</evidence>
<keyword evidence="12 21" id="KW-1133">Transmembrane helix</keyword>
<keyword evidence="17 18" id="KW-0275">Fatty acid biosynthesis</keyword>
<evidence type="ECO:0000259" key="22">
    <source>
        <dbReference type="PROSITE" id="PS50255"/>
    </source>
</evidence>
<dbReference type="OMA" id="WTIIEYV"/>
<dbReference type="AlphaFoldDB" id="Q23PP8"/>
<feature type="binding site" description="axial binding residue" evidence="20">
    <location>
        <position position="54"/>
    </location>
    <ligand>
        <name>heme</name>
        <dbReference type="ChEBI" id="CHEBI:30413"/>
    </ligand>
    <ligandPart>
        <name>Fe</name>
        <dbReference type="ChEBI" id="CHEBI:18248"/>
    </ligandPart>
</feature>
<evidence type="ECO:0000256" key="21">
    <source>
        <dbReference type="SAM" id="Phobius"/>
    </source>
</evidence>
<dbReference type="GO" id="GO:0005789">
    <property type="term" value="C:endoplasmic reticulum membrane"/>
    <property type="evidence" value="ECO:0007669"/>
    <property type="project" value="UniProtKB-SubCell"/>
</dbReference>
<feature type="binding site" evidence="19">
    <location>
        <position position="345"/>
    </location>
    <ligand>
        <name>Zn(2+)</name>
        <dbReference type="ChEBI" id="CHEBI:29105"/>
        <label>2</label>
    </ligand>
</feature>
<organism evidence="23 24">
    <name type="scientific">Tetrahymena thermophila (strain SB210)</name>
    <dbReference type="NCBI Taxonomy" id="312017"/>
    <lineage>
        <taxon>Eukaryota</taxon>
        <taxon>Sar</taxon>
        <taxon>Alveolata</taxon>
        <taxon>Ciliophora</taxon>
        <taxon>Intramacronucleata</taxon>
        <taxon>Oligohymenophorea</taxon>
        <taxon>Hymenostomatida</taxon>
        <taxon>Tetrahymenina</taxon>
        <taxon>Tetrahymenidae</taxon>
        <taxon>Tetrahymena</taxon>
    </lineage>
</organism>
<dbReference type="Gene3D" id="3.10.120.10">
    <property type="entry name" value="Cytochrome b5-like heme/steroid binding domain"/>
    <property type="match status" value="1"/>
</dbReference>
<feature type="binding site" evidence="19">
    <location>
        <position position="322"/>
    </location>
    <ligand>
        <name>Zn(2+)</name>
        <dbReference type="ChEBI" id="CHEBI:29105"/>
        <label>1</label>
    </ligand>
</feature>
<dbReference type="InterPro" id="IPR036400">
    <property type="entry name" value="Cyt_B5-like_heme/steroid_sf"/>
</dbReference>
<keyword evidence="24" id="KW-1185">Reference proteome</keyword>
<proteinExistence type="inferred from homology"/>
<evidence type="ECO:0000256" key="4">
    <source>
        <dbReference type="ARBA" id="ARBA00005747"/>
    </source>
</evidence>
<reference evidence="24" key="1">
    <citation type="journal article" date="2006" name="PLoS Biol.">
        <title>Macronuclear genome sequence of the ciliate Tetrahymena thermophila, a model eukaryote.</title>
        <authorList>
            <person name="Eisen J.A."/>
            <person name="Coyne R.S."/>
            <person name="Wu M."/>
            <person name="Wu D."/>
            <person name="Thiagarajan M."/>
            <person name="Wortman J.R."/>
            <person name="Badger J.H."/>
            <person name="Ren Q."/>
            <person name="Amedeo P."/>
            <person name="Jones K.M."/>
            <person name="Tallon L.J."/>
            <person name="Delcher A.L."/>
            <person name="Salzberg S.L."/>
            <person name="Silva J.C."/>
            <person name="Haas B.J."/>
            <person name="Majoros W.H."/>
            <person name="Farzad M."/>
            <person name="Carlton J.M."/>
            <person name="Smith R.K. Jr."/>
            <person name="Garg J."/>
            <person name="Pearlman R.E."/>
            <person name="Karrer K.M."/>
            <person name="Sun L."/>
            <person name="Manning G."/>
            <person name="Elde N.C."/>
            <person name="Turkewitz A.P."/>
            <person name="Asai D.J."/>
            <person name="Wilkes D.E."/>
            <person name="Wang Y."/>
            <person name="Cai H."/>
            <person name="Collins K."/>
            <person name="Stewart B.A."/>
            <person name="Lee S.R."/>
            <person name="Wilamowska K."/>
            <person name="Weinberg Z."/>
            <person name="Ruzzo W.L."/>
            <person name="Wloga D."/>
            <person name="Gaertig J."/>
            <person name="Frankel J."/>
            <person name="Tsao C.-C."/>
            <person name="Gorovsky M.A."/>
            <person name="Keeling P.J."/>
            <person name="Waller R.F."/>
            <person name="Patron N.J."/>
            <person name="Cherry J.M."/>
            <person name="Stover N.A."/>
            <person name="Krieger C.J."/>
            <person name="del Toro C."/>
            <person name="Ryder H.F."/>
            <person name="Williamson S.C."/>
            <person name="Barbeau R.A."/>
            <person name="Hamilton E.P."/>
            <person name="Orias E."/>
        </authorList>
    </citation>
    <scope>NUCLEOTIDE SEQUENCE [LARGE SCALE GENOMIC DNA]</scope>
    <source>
        <strain evidence="24">SB210</strain>
    </source>
</reference>
<dbReference type="GeneID" id="7846713"/>
<dbReference type="GO" id="GO:0080132">
    <property type="term" value="F:fatty acid 2-hydroxylase activity"/>
    <property type="evidence" value="ECO:0007669"/>
    <property type="project" value="InterPro"/>
</dbReference>
<feature type="binding site" evidence="19">
    <location>
        <position position="264"/>
    </location>
    <ligand>
        <name>Zn(2+)</name>
        <dbReference type="ChEBI" id="CHEBI:29105"/>
        <label>1</label>
    </ligand>
</feature>
<dbReference type="GO" id="GO:0006633">
    <property type="term" value="P:fatty acid biosynthetic process"/>
    <property type="evidence" value="ECO:0007669"/>
    <property type="project" value="UniProtKB-KW"/>
</dbReference>
<keyword evidence="5 18" id="KW-0444">Lipid biosynthesis</keyword>
<feature type="transmembrane region" description="Helical" evidence="21">
    <location>
        <begin position="278"/>
        <end position="299"/>
    </location>
</feature>